<keyword evidence="3" id="KW-1185">Reference proteome</keyword>
<dbReference type="Pfam" id="PF17295">
    <property type="entry name" value="DUF5348"/>
    <property type="match status" value="1"/>
</dbReference>
<name>A0A326UCR5_THEHA</name>
<evidence type="ECO:0000313" key="2">
    <source>
        <dbReference type="EMBL" id="PZW34409.1"/>
    </source>
</evidence>
<accession>A0A326UCR5</accession>
<evidence type="ECO:0000313" key="3">
    <source>
        <dbReference type="Proteomes" id="UP000248806"/>
    </source>
</evidence>
<comment type="caution">
    <text evidence="2">The sequence shown here is derived from an EMBL/GenBank/DDBJ whole genome shotgun (WGS) entry which is preliminary data.</text>
</comment>
<reference evidence="2 3" key="1">
    <citation type="submission" date="2018-06" db="EMBL/GenBank/DDBJ databases">
        <title>Genomic Encyclopedia of Archaeal and Bacterial Type Strains, Phase II (KMG-II): from individual species to whole genera.</title>
        <authorList>
            <person name="Goeker M."/>
        </authorList>
    </citation>
    <scope>NUCLEOTIDE SEQUENCE [LARGE SCALE GENOMIC DNA]</scope>
    <source>
        <strain evidence="2 3">ATCC BAA-1881</strain>
    </source>
</reference>
<dbReference type="AlphaFoldDB" id="A0A326UCR5"/>
<feature type="domain" description="DUF5348" evidence="1">
    <location>
        <begin position="35"/>
        <end position="80"/>
    </location>
</feature>
<dbReference type="RefSeq" id="WP_111319928.1">
    <property type="nucleotide sequence ID" value="NZ_BIFX01000001.1"/>
</dbReference>
<gene>
    <name evidence="2" type="ORF">EI42_01246</name>
</gene>
<evidence type="ECO:0000259" key="1">
    <source>
        <dbReference type="Pfam" id="PF17295"/>
    </source>
</evidence>
<protein>
    <recommendedName>
        <fullName evidence="1">DUF5348 domain-containing protein</fullName>
    </recommendedName>
</protein>
<proteinExistence type="predicted"/>
<dbReference type="InterPro" id="IPR035255">
    <property type="entry name" value="DUF5348"/>
</dbReference>
<sequence length="99" mass="11316">MVFSSTENHSGNRDSRLERLTSRQQSEQLLLQGQPLYDGMFIEIRIFGHWLPGHVALDSTGWYLLTLDNVGIRLRAGIPARFPVSRRWSNGTDKQHPPS</sequence>
<dbReference type="Proteomes" id="UP000248806">
    <property type="component" value="Unassembled WGS sequence"/>
</dbReference>
<organism evidence="2 3">
    <name type="scientific">Thermosporothrix hazakensis</name>
    <dbReference type="NCBI Taxonomy" id="644383"/>
    <lineage>
        <taxon>Bacteria</taxon>
        <taxon>Bacillati</taxon>
        <taxon>Chloroflexota</taxon>
        <taxon>Ktedonobacteria</taxon>
        <taxon>Ktedonobacterales</taxon>
        <taxon>Thermosporotrichaceae</taxon>
        <taxon>Thermosporothrix</taxon>
    </lineage>
</organism>
<dbReference type="EMBL" id="QKUF01000002">
    <property type="protein sequence ID" value="PZW34409.1"/>
    <property type="molecule type" value="Genomic_DNA"/>
</dbReference>